<dbReference type="EMBL" id="UGWQ01000001">
    <property type="protein sequence ID" value="SUF69067.1"/>
    <property type="molecule type" value="Genomic_DNA"/>
</dbReference>
<accession>A0A379QY56</accession>
<keyword evidence="2" id="KW-0732">Signal</keyword>
<evidence type="ECO:0000256" key="2">
    <source>
        <dbReference type="SAM" id="SignalP"/>
    </source>
</evidence>
<feature type="signal peptide" evidence="2">
    <location>
        <begin position="1"/>
        <end position="33"/>
    </location>
</feature>
<keyword evidence="1" id="KW-0472">Membrane</keyword>
<dbReference type="AlphaFoldDB" id="A0A379QY56"/>
<keyword evidence="1" id="KW-0812">Transmembrane</keyword>
<feature type="transmembrane region" description="Helical" evidence="1">
    <location>
        <begin position="57"/>
        <end position="77"/>
    </location>
</feature>
<feature type="chain" id="PRO_5016771940" evidence="2">
    <location>
        <begin position="34"/>
        <end position="85"/>
    </location>
</feature>
<reference evidence="3 4" key="1">
    <citation type="submission" date="2018-06" db="EMBL/GenBank/DDBJ databases">
        <authorList>
            <consortium name="Pathogen Informatics"/>
            <person name="Doyle S."/>
        </authorList>
    </citation>
    <scope>NUCLEOTIDE SEQUENCE [LARGE SCALE GENOMIC DNA]</scope>
    <source>
        <strain evidence="3 4">NCTC10718</strain>
    </source>
</reference>
<name>A0A379QY56_SALER</name>
<dbReference type="SUPFAM" id="SSF57987">
    <property type="entry name" value="Inovirus (filamentous phage) major coat protein"/>
    <property type="match status" value="1"/>
</dbReference>
<keyword evidence="1" id="KW-1133">Transmembrane helix</keyword>
<gene>
    <name evidence="3" type="ORF">NCTC10718_01822</name>
</gene>
<dbReference type="InterPro" id="IPR023390">
    <property type="entry name" value="Phage_M13_G8P_capsid_dom_sf"/>
</dbReference>
<keyword evidence="3" id="KW-0946">Virion</keyword>
<evidence type="ECO:0000313" key="4">
    <source>
        <dbReference type="Proteomes" id="UP000254332"/>
    </source>
</evidence>
<sequence length="85" mass="8761">MNKLISVKNAFSDRLLAVSIAVGLSVVPVVSFAADATGTDAGTQAFDNLQQAASTYISKAWGVFGVIVGAAVAMKLVKKFINKAS</sequence>
<proteinExistence type="predicted"/>
<dbReference type="Proteomes" id="UP000254332">
    <property type="component" value="Unassembled WGS sequence"/>
</dbReference>
<organism evidence="3 4">
    <name type="scientific">Salmonella enterica</name>
    <name type="common">Salmonella choleraesuis</name>
    <dbReference type="NCBI Taxonomy" id="28901"/>
    <lineage>
        <taxon>Bacteria</taxon>
        <taxon>Pseudomonadati</taxon>
        <taxon>Pseudomonadota</taxon>
        <taxon>Gammaproteobacteria</taxon>
        <taxon>Enterobacterales</taxon>
        <taxon>Enterobacteriaceae</taxon>
        <taxon>Salmonella</taxon>
    </lineage>
</organism>
<dbReference type="InterPro" id="IPR008020">
    <property type="entry name" value="G8P"/>
</dbReference>
<keyword evidence="3" id="KW-0167">Capsid protein</keyword>
<evidence type="ECO:0000256" key="1">
    <source>
        <dbReference type="SAM" id="Phobius"/>
    </source>
</evidence>
<dbReference type="Pfam" id="PF19199">
    <property type="entry name" value="Phage_coatGP8"/>
    <property type="match status" value="1"/>
</dbReference>
<dbReference type="Gene3D" id="1.20.5.80">
    <property type="match status" value="1"/>
</dbReference>
<evidence type="ECO:0000313" key="3">
    <source>
        <dbReference type="EMBL" id="SUF69067.1"/>
    </source>
</evidence>
<protein>
    <submittedName>
        <fullName evidence="3">Phage major coat protein, Gp8</fullName>
    </submittedName>
</protein>
<dbReference type="PIRSF" id="PIRSF004117">
    <property type="entry name" value="Phage_coat_B"/>
    <property type="match status" value="1"/>
</dbReference>